<dbReference type="AlphaFoldDB" id="A0A1E3X4T6"/>
<sequence length="66" mass="7359">MQITVNGEKKEYPTGISVSDLLKSFDIDKRYVAVELNLKIVPRSQFSEKLLVENDSLEIVTFVGGG</sequence>
<comment type="caution">
    <text evidence="1">The sequence shown here is derived from an EMBL/GenBank/DDBJ whole genome shotgun (WGS) entry which is preliminary data.</text>
</comment>
<evidence type="ECO:0000313" key="1">
    <source>
        <dbReference type="EMBL" id="ODS30693.1"/>
    </source>
</evidence>
<dbReference type="NCBIfam" id="TIGR01683">
    <property type="entry name" value="thiS"/>
    <property type="match status" value="1"/>
</dbReference>
<reference evidence="1 2" key="1">
    <citation type="submission" date="2016-07" db="EMBL/GenBank/DDBJ databases">
        <title>Draft genome of Scalindua rubra, obtained from a brine-seawater interface in the Red Sea, sheds light on salt adaptation in anammox bacteria.</title>
        <authorList>
            <person name="Speth D.R."/>
            <person name="Lagkouvardos I."/>
            <person name="Wang Y."/>
            <person name="Qian P.-Y."/>
            <person name="Dutilh B.E."/>
            <person name="Jetten M.S."/>
        </authorList>
    </citation>
    <scope>NUCLEOTIDE SEQUENCE [LARGE SCALE GENOMIC DNA]</scope>
    <source>
        <strain evidence="1">BSI-1</strain>
    </source>
</reference>
<dbReference type="InterPro" id="IPR003749">
    <property type="entry name" value="ThiS/MoaD-like"/>
</dbReference>
<dbReference type="PANTHER" id="PTHR34472">
    <property type="entry name" value="SULFUR CARRIER PROTEIN THIS"/>
    <property type="match status" value="1"/>
</dbReference>
<dbReference type="InterPro" id="IPR012675">
    <property type="entry name" value="Beta-grasp_dom_sf"/>
</dbReference>
<dbReference type="EMBL" id="MAYW01000187">
    <property type="protein sequence ID" value="ODS30693.1"/>
    <property type="molecule type" value="Genomic_DNA"/>
</dbReference>
<evidence type="ECO:0000313" key="2">
    <source>
        <dbReference type="Proteomes" id="UP000094056"/>
    </source>
</evidence>
<dbReference type="PANTHER" id="PTHR34472:SF1">
    <property type="entry name" value="SULFUR CARRIER PROTEIN THIS"/>
    <property type="match status" value="1"/>
</dbReference>
<dbReference type="SUPFAM" id="SSF54285">
    <property type="entry name" value="MoaD/ThiS"/>
    <property type="match status" value="1"/>
</dbReference>
<dbReference type="Pfam" id="PF02597">
    <property type="entry name" value="ThiS"/>
    <property type="match status" value="1"/>
</dbReference>
<dbReference type="CDD" id="cd00565">
    <property type="entry name" value="Ubl_ThiS"/>
    <property type="match status" value="1"/>
</dbReference>
<proteinExistence type="predicted"/>
<dbReference type="InterPro" id="IPR010035">
    <property type="entry name" value="Thi_S"/>
</dbReference>
<organism evidence="1 2">
    <name type="scientific">Candidatus Scalindua rubra</name>
    <dbReference type="NCBI Taxonomy" id="1872076"/>
    <lineage>
        <taxon>Bacteria</taxon>
        <taxon>Pseudomonadati</taxon>
        <taxon>Planctomycetota</taxon>
        <taxon>Candidatus Brocadiia</taxon>
        <taxon>Candidatus Brocadiales</taxon>
        <taxon>Candidatus Scalinduaceae</taxon>
        <taxon>Candidatus Scalindua</taxon>
    </lineage>
</organism>
<protein>
    <submittedName>
        <fullName evidence="1">ThiS (Thiamine biosynthesis)</fullName>
    </submittedName>
</protein>
<dbReference type="InterPro" id="IPR016155">
    <property type="entry name" value="Mopterin_synth/thiamin_S_b"/>
</dbReference>
<name>A0A1E3X4T6_9BACT</name>
<dbReference type="Gene3D" id="3.10.20.30">
    <property type="match status" value="1"/>
</dbReference>
<gene>
    <name evidence="1" type="primary">thiS</name>
    <name evidence="1" type="ORF">SCARUB_04190</name>
</gene>
<accession>A0A1E3X4T6</accession>
<dbReference type="Proteomes" id="UP000094056">
    <property type="component" value="Unassembled WGS sequence"/>
</dbReference>